<dbReference type="Proteomes" id="UP000191200">
    <property type="component" value="Chromosome"/>
</dbReference>
<dbReference type="Gene3D" id="1.10.10.10">
    <property type="entry name" value="Winged helix-like DNA-binding domain superfamily/Winged helix DNA-binding domain"/>
    <property type="match status" value="1"/>
</dbReference>
<proteinExistence type="predicted"/>
<feature type="domain" description="HTH marR-type" evidence="4">
    <location>
        <begin position="1"/>
        <end position="122"/>
    </location>
</feature>
<sequence>MENNLMERWLDYTNQHNKLEKKLENTLKRKVNLSLNEYYVLYYLGKTPGHCIKLIDISKYFNLSQSAMSRMMVRMESEDYGMIERTTCLDDKRGIYIHLTKKGKNMLIEAERYIDIILNERL</sequence>
<keyword evidence="1" id="KW-0805">Transcription regulation</keyword>
<gene>
    <name evidence="5" type="ORF">BHY08_09780</name>
</gene>
<evidence type="ECO:0000256" key="1">
    <source>
        <dbReference type="ARBA" id="ARBA00023015"/>
    </source>
</evidence>
<dbReference type="InterPro" id="IPR036388">
    <property type="entry name" value="WH-like_DNA-bd_sf"/>
</dbReference>
<dbReference type="AlphaFoldDB" id="A0A1J0A804"/>
<dbReference type="SUPFAM" id="SSF46785">
    <property type="entry name" value="Winged helix' DNA-binding domain"/>
    <property type="match status" value="1"/>
</dbReference>
<dbReference type="KEGG" id="vte:BHY08_09780"/>
<dbReference type="SMART" id="SM00347">
    <property type="entry name" value="HTH_MARR"/>
    <property type="match status" value="1"/>
</dbReference>
<evidence type="ECO:0000259" key="4">
    <source>
        <dbReference type="PROSITE" id="PS50995"/>
    </source>
</evidence>
<dbReference type="InterPro" id="IPR039422">
    <property type="entry name" value="MarR/SlyA-like"/>
</dbReference>
<name>A0A1J0A804_9ENTE</name>
<evidence type="ECO:0000313" key="6">
    <source>
        <dbReference type="Proteomes" id="UP000191200"/>
    </source>
</evidence>
<accession>A0A1J0A804</accession>
<evidence type="ECO:0000256" key="3">
    <source>
        <dbReference type="ARBA" id="ARBA00023163"/>
    </source>
</evidence>
<dbReference type="RefSeq" id="WP_071457681.1">
    <property type="nucleotide sequence ID" value="NZ_CP017267.1"/>
</dbReference>
<keyword evidence="3" id="KW-0804">Transcription</keyword>
<keyword evidence="6" id="KW-1185">Reference proteome</keyword>
<dbReference type="STRING" id="519472.BHY08_09780"/>
<dbReference type="EMBL" id="CP017267">
    <property type="protein sequence ID" value="APB32072.1"/>
    <property type="molecule type" value="Genomic_DNA"/>
</dbReference>
<dbReference type="InterPro" id="IPR036390">
    <property type="entry name" value="WH_DNA-bd_sf"/>
</dbReference>
<dbReference type="OrthoDB" id="5195026at2"/>
<dbReference type="InterPro" id="IPR055166">
    <property type="entry name" value="Transc_reg_Sar_Rot_HTH"/>
</dbReference>
<dbReference type="GO" id="GO:0006950">
    <property type="term" value="P:response to stress"/>
    <property type="evidence" value="ECO:0007669"/>
    <property type="project" value="TreeGrafter"/>
</dbReference>
<dbReference type="PANTHER" id="PTHR33164:SF57">
    <property type="entry name" value="MARR-FAMILY TRANSCRIPTIONAL REGULATOR"/>
    <property type="match status" value="1"/>
</dbReference>
<dbReference type="PROSITE" id="PS50995">
    <property type="entry name" value="HTH_MARR_2"/>
    <property type="match status" value="1"/>
</dbReference>
<evidence type="ECO:0000256" key="2">
    <source>
        <dbReference type="ARBA" id="ARBA00023125"/>
    </source>
</evidence>
<organism evidence="5 6">
    <name type="scientific">Vagococcus teuberi</name>
    <dbReference type="NCBI Taxonomy" id="519472"/>
    <lineage>
        <taxon>Bacteria</taxon>
        <taxon>Bacillati</taxon>
        <taxon>Bacillota</taxon>
        <taxon>Bacilli</taxon>
        <taxon>Lactobacillales</taxon>
        <taxon>Enterococcaceae</taxon>
        <taxon>Vagococcus</taxon>
    </lineage>
</organism>
<dbReference type="GO" id="GO:0003677">
    <property type="term" value="F:DNA binding"/>
    <property type="evidence" value="ECO:0007669"/>
    <property type="project" value="UniProtKB-KW"/>
</dbReference>
<evidence type="ECO:0000313" key="5">
    <source>
        <dbReference type="EMBL" id="APB32072.1"/>
    </source>
</evidence>
<dbReference type="InterPro" id="IPR000835">
    <property type="entry name" value="HTH_MarR-typ"/>
</dbReference>
<protein>
    <submittedName>
        <fullName evidence="5">MarR family transcriptional regulator</fullName>
    </submittedName>
</protein>
<dbReference type="Pfam" id="PF22381">
    <property type="entry name" value="Staph_reg_Sar_Rot"/>
    <property type="match status" value="1"/>
</dbReference>
<reference evidence="5 6" key="1">
    <citation type="submission" date="2016-09" db="EMBL/GenBank/DDBJ databases">
        <title>Vagococcus teuberi sp. nov., isolated from the Malian artisanal sour milk fene.</title>
        <authorList>
            <person name="Wullschleger S."/>
            <person name="Seifert C."/>
            <person name="Baumgartner S."/>
            <person name="Lacroix C."/>
            <person name="Bonfoh B."/>
            <person name="Stevens M.J."/>
            <person name="Meile L."/>
        </authorList>
    </citation>
    <scope>NUCLEOTIDE SEQUENCE [LARGE SCALE GENOMIC DNA]</scope>
    <source>
        <strain evidence="5 6">DSM 21459</strain>
    </source>
</reference>
<dbReference type="GO" id="GO:0003700">
    <property type="term" value="F:DNA-binding transcription factor activity"/>
    <property type="evidence" value="ECO:0007669"/>
    <property type="project" value="InterPro"/>
</dbReference>
<dbReference type="PANTHER" id="PTHR33164">
    <property type="entry name" value="TRANSCRIPTIONAL REGULATOR, MARR FAMILY"/>
    <property type="match status" value="1"/>
</dbReference>
<keyword evidence="2" id="KW-0238">DNA-binding</keyword>